<organism evidence="6 7">
    <name type="scientific">Powellomyces hirtus</name>
    <dbReference type="NCBI Taxonomy" id="109895"/>
    <lineage>
        <taxon>Eukaryota</taxon>
        <taxon>Fungi</taxon>
        <taxon>Fungi incertae sedis</taxon>
        <taxon>Chytridiomycota</taxon>
        <taxon>Chytridiomycota incertae sedis</taxon>
        <taxon>Chytridiomycetes</taxon>
        <taxon>Spizellomycetales</taxon>
        <taxon>Powellomycetaceae</taxon>
        <taxon>Powellomyces</taxon>
    </lineage>
</organism>
<feature type="region of interest" description="Disordered" evidence="3">
    <location>
        <begin position="851"/>
        <end position="877"/>
    </location>
</feature>
<dbReference type="CDD" id="cd17546">
    <property type="entry name" value="REC_hyHK_CKI1_RcsC-like"/>
    <property type="match status" value="1"/>
</dbReference>
<dbReference type="Gene3D" id="1.10.287.130">
    <property type="match status" value="1"/>
</dbReference>
<comment type="caution">
    <text evidence="6">The sequence shown here is derived from an EMBL/GenBank/DDBJ whole genome shotgun (WGS) entry which is preliminary data.</text>
</comment>
<dbReference type="SMART" id="SM00387">
    <property type="entry name" value="HATPase_c"/>
    <property type="match status" value="1"/>
</dbReference>
<dbReference type="Gene3D" id="3.30.565.10">
    <property type="entry name" value="Histidine kinase-like ATPase, C-terminal domain"/>
    <property type="match status" value="1"/>
</dbReference>
<evidence type="ECO:0000256" key="3">
    <source>
        <dbReference type="SAM" id="MobiDB-lite"/>
    </source>
</evidence>
<feature type="compositionally biased region" description="Low complexity" evidence="3">
    <location>
        <begin position="1050"/>
        <end position="1060"/>
    </location>
</feature>
<dbReference type="SMART" id="SM00448">
    <property type="entry name" value="REC"/>
    <property type="match status" value="1"/>
</dbReference>
<evidence type="ECO:0000259" key="4">
    <source>
        <dbReference type="PROSITE" id="PS50109"/>
    </source>
</evidence>
<feature type="compositionally biased region" description="Polar residues" evidence="3">
    <location>
        <begin position="1039"/>
        <end position="1049"/>
    </location>
</feature>
<dbReference type="Gene3D" id="3.40.50.2300">
    <property type="match status" value="1"/>
</dbReference>
<dbReference type="PROSITE" id="PS50109">
    <property type="entry name" value="HIS_KIN"/>
    <property type="match status" value="1"/>
</dbReference>
<name>A0A507EES4_9FUNG</name>
<feature type="compositionally biased region" description="Basic and acidic residues" evidence="3">
    <location>
        <begin position="764"/>
        <end position="775"/>
    </location>
</feature>
<evidence type="ECO:0000259" key="5">
    <source>
        <dbReference type="PROSITE" id="PS50110"/>
    </source>
</evidence>
<dbReference type="InterPro" id="IPR011006">
    <property type="entry name" value="CheY-like_superfamily"/>
</dbReference>
<dbReference type="SUPFAM" id="SSF55874">
    <property type="entry name" value="ATPase domain of HSP90 chaperone/DNA topoisomerase II/histidine kinase"/>
    <property type="match status" value="1"/>
</dbReference>
<dbReference type="CDD" id="cd16922">
    <property type="entry name" value="HATPase_EvgS-ArcB-TorS-like"/>
    <property type="match status" value="1"/>
</dbReference>
<evidence type="ECO:0000256" key="1">
    <source>
        <dbReference type="ARBA" id="ARBA00022553"/>
    </source>
</evidence>
<keyword evidence="7" id="KW-1185">Reference proteome</keyword>
<feature type="modified residue" description="4-aspartylphosphate" evidence="2">
    <location>
        <position position="941"/>
    </location>
</feature>
<dbReference type="EMBL" id="QEAQ01000006">
    <property type="protein sequence ID" value="TPX61708.1"/>
    <property type="molecule type" value="Genomic_DNA"/>
</dbReference>
<dbReference type="SUPFAM" id="SSF52172">
    <property type="entry name" value="CheY-like"/>
    <property type="match status" value="1"/>
</dbReference>
<dbReference type="InterPro" id="IPR001789">
    <property type="entry name" value="Sig_transdc_resp-reg_receiver"/>
</dbReference>
<dbReference type="Pfam" id="PF00072">
    <property type="entry name" value="Response_reg"/>
    <property type="match status" value="1"/>
</dbReference>
<keyword evidence="1 2" id="KW-0597">Phosphoprotein</keyword>
<dbReference type="InterPro" id="IPR005467">
    <property type="entry name" value="His_kinase_dom"/>
</dbReference>
<feature type="region of interest" description="Disordered" evidence="3">
    <location>
        <begin position="1"/>
        <end position="28"/>
    </location>
</feature>
<dbReference type="CDD" id="cd00082">
    <property type="entry name" value="HisKA"/>
    <property type="match status" value="1"/>
</dbReference>
<dbReference type="InterPro" id="IPR003594">
    <property type="entry name" value="HATPase_dom"/>
</dbReference>
<accession>A0A507EES4</accession>
<feature type="region of interest" description="Disordered" evidence="3">
    <location>
        <begin position="631"/>
        <end position="675"/>
    </location>
</feature>
<dbReference type="PANTHER" id="PTHR45339">
    <property type="entry name" value="HYBRID SIGNAL TRANSDUCTION HISTIDINE KINASE J"/>
    <property type="match status" value="1"/>
</dbReference>
<sequence>MATPSYHTALETSRTTAAPAPPSRHTSDGLSAMISRLRDTSAIVCGSNGNACWWSAKASRLFGFDGEYSVRNLKASAGRPNLGDRQVAWAEIAQLAAQPAPQCVQRQRQDGKYIHVLQKVTEIRSSHPDTSILLGYLVSLVDITAAVTQVDTTTDAVNFIPPQSSSQRTLLVSNDDETSDIQIGKILSPASTLHVSHTGNTNVIQVPPVPFPLDAITSLVPGPTPDARESADTVLKKIYAATYGIVGNAFLKEIVRLSCLELDARMSFIGFYVADPHITSATVDLISVLSPPQGFASLATGLRQNDRDRIAAENTKEDFSAFQFNAFSKGDGFLALDSRQTVPPNLMELLKRQQASVIDATQPAMLSNLFEFAKPGELCCVMGLHGDDTKVIGCLGLVFPAEKLTDSVHQLQIVLQRVAPRVTIEIARMTEIDRLKRDKRASDLATKSKSHFLANMSHEIRTPVSAIIGLTDMILWDNLHLSAENRSRLELINSSGEHLLAVINGVLDLSKIGDEDVRFQLKESALRLRKCIKQAVHLAALSPAAAKKKIKIVDGRTTNIKALLNNPNSEDNALIFAWNVEEAVPDDIVGDVTRIRQVVLNLLTNALKFTDKGHVSFNISRIEKDDTTLAPTTFEGQHHPLSHGSESLTGGVCLPTPPDSRRSSDTLSLSDSSETEEEVPAKAVLLFTIVDSGCGIPTEKIKSLFNPYCQIDNPNNRDSAVGTGLGLAISSRLVEMMGGQIWVESSASQGSKFSVCIPFPIADRSAEDSSGDDGRASPSNEGELETPGGRAPSQPDAPDPATEPLFKPAAEVATLLEPVLSNLVKSASNQIKEGAGSQPDLLSPLNKPNATIAVSASNGGSRPSASPSSEKRSQRGFGVNQAKIISAQYPLKILVAEDNPINQQIALSLLRKMGYNADLAEDGVRVLELAERTRYDLILMDLSMPRMGGIEATKELGKRWAALKRRGGVDLDDVNGSGTESGHPPIVIALTASGTAEDFERCKEAGMHDWLNKPFRCLELQAKISQHFAHLQQGVWSHTSTPQATHSDGSTATTSSAPSP</sequence>
<dbReference type="AlphaFoldDB" id="A0A507EES4"/>
<evidence type="ECO:0000313" key="6">
    <source>
        <dbReference type="EMBL" id="TPX61708.1"/>
    </source>
</evidence>
<proteinExistence type="predicted"/>
<dbReference type="SMART" id="SM00388">
    <property type="entry name" value="HisKA"/>
    <property type="match status" value="1"/>
</dbReference>
<protein>
    <recommendedName>
        <fullName evidence="8">Histidine kinase</fullName>
    </recommendedName>
</protein>
<feature type="compositionally biased region" description="Polar residues" evidence="3">
    <location>
        <begin position="851"/>
        <end position="868"/>
    </location>
</feature>
<feature type="region of interest" description="Disordered" evidence="3">
    <location>
        <begin position="764"/>
        <end position="804"/>
    </location>
</feature>
<dbReference type="STRING" id="109895.A0A507EES4"/>
<dbReference type="SUPFAM" id="SSF47384">
    <property type="entry name" value="Homodimeric domain of signal transducing histidine kinase"/>
    <property type="match status" value="1"/>
</dbReference>
<reference evidence="6 7" key="1">
    <citation type="journal article" date="2019" name="Sci. Rep.">
        <title>Comparative genomics of chytrid fungi reveal insights into the obligate biotrophic and pathogenic lifestyle of Synchytrium endobioticum.</title>
        <authorList>
            <person name="van de Vossenberg B.T.L.H."/>
            <person name="Warris S."/>
            <person name="Nguyen H.D.T."/>
            <person name="van Gent-Pelzer M.P.E."/>
            <person name="Joly D.L."/>
            <person name="van de Geest H.C."/>
            <person name="Bonants P.J.M."/>
            <person name="Smith D.S."/>
            <person name="Levesque C.A."/>
            <person name="van der Lee T.A.J."/>
        </authorList>
    </citation>
    <scope>NUCLEOTIDE SEQUENCE [LARGE SCALE GENOMIC DNA]</scope>
    <source>
        <strain evidence="6 7">CBS 809.83</strain>
    </source>
</reference>
<dbReference type="GO" id="GO:0000155">
    <property type="term" value="F:phosphorelay sensor kinase activity"/>
    <property type="evidence" value="ECO:0007669"/>
    <property type="project" value="InterPro"/>
</dbReference>
<feature type="region of interest" description="Disordered" evidence="3">
    <location>
        <begin position="1039"/>
        <end position="1060"/>
    </location>
</feature>
<dbReference type="PANTHER" id="PTHR45339:SF3">
    <property type="entry name" value="HISTIDINE KINASE"/>
    <property type="match status" value="1"/>
</dbReference>
<evidence type="ECO:0000313" key="7">
    <source>
        <dbReference type="Proteomes" id="UP000318582"/>
    </source>
</evidence>
<feature type="domain" description="Histidine kinase" evidence="4">
    <location>
        <begin position="455"/>
        <end position="761"/>
    </location>
</feature>
<dbReference type="Proteomes" id="UP000318582">
    <property type="component" value="Unassembled WGS sequence"/>
</dbReference>
<dbReference type="PROSITE" id="PS50110">
    <property type="entry name" value="RESPONSE_REGULATORY"/>
    <property type="match status" value="1"/>
</dbReference>
<dbReference type="InterPro" id="IPR003661">
    <property type="entry name" value="HisK_dim/P_dom"/>
</dbReference>
<dbReference type="Pfam" id="PF02518">
    <property type="entry name" value="HATPase_c"/>
    <property type="match status" value="1"/>
</dbReference>
<dbReference type="InterPro" id="IPR036890">
    <property type="entry name" value="HATPase_C_sf"/>
</dbReference>
<evidence type="ECO:0008006" key="8">
    <source>
        <dbReference type="Google" id="ProtNLM"/>
    </source>
</evidence>
<dbReference type="Pfam" id="PF00512">
    <property type="entry name" value="HisKA"/>
    <property type="match status" value="1"/>
</dbReference>
<dbReference type="InterPro" id="IPR036097">
    <property type="entry name" value="HisK_dim/P_sf"/>
</dbReference>
<feature type="domain" description="Response regulatory" evidence="5">
    <location>
        <begin position="892"/>
        <end position="1028"/>
    </location>
</feature>
<gene>
    <name evidence="6" type="ORF">PhCBS80983_g00972</name>
</gene>
<dbReference type="InterPro" id="IPR004358">
    <property type="entry name" value="Sig_transdc_His_kin-like_C"/>
</dbReference>
<dbReference type="PRINTS" id="PR00344">
    <property type="entry name" value="BCTRLSENSOR"/>
</dbReference>
<evidence type="ECO:0000256" key="2">
    <source>
        <dbReference type="PROSITE-ProRule" id="PRU00169"/>
    </source>
</evidence>